<proteinExistence type="predicted"/>
<protein>
    <submittedName>
        <fullName evidence="1">Uncharacterized protein</fullName>
    </submittedName>
</protein>
<evidence type="ECO:0000313" key="2">
    <source>
        <dbReference type="Proteomes" id="UP000642673"/>
    </source>
</evidence>
<gene>
    <name evidence="1" type="ORF">GCM10010347_63680</name>
</gene>
<evidence type="ECO:0000313" key="1">
    <source>
        <dbReference type="EMBL" id="GHB84016.1"/>
    </source>
</evidence>
<name>A0ABQ3F544_9ACTN</name>
<reference evidence="2" key="1">
    <citation type="journal article" date="2019" name="Int. J. Syst. Evol. Microbiol.">
        <title>The Global Catalogue of Microorganisms (GCM) 10K type strain sequencing project: providing services to taxonomists for standard genome sequencing and annotation.</title>
        <authorList>
            <consortium name="The Broad Institute Genomics Platform"/>
            <consortium name="The Broad Institute Genome Sequencing Center for Infectious Disease"/>
            <person name="Wu L."/>
            <person name="Ma J."/>
        </authorList>
    </citation>
    <scope>NUCLEOTIDE SEQUENCE [LARGE SCALE GENOMIC DNA]</scope>
    <source>
        <strain evidence="2">JCM 4738</strain>
    </source>
</reference>
<dbReference type="Proteomes" id="UP000642673">
    <property type="component" value="Unassembled WGS sequence"/>
</dbReference>
<sequence length="101" mass="10821">MNFPAVGAWRQGLLVAQAPLSLLYAPAPVRFNSPAARCDCLAHVYGNAADHPDRVRWYPSDMTESKWAAVWPLLARRVGAVGGGEPVSPGYVHAGPVDRLG</sequence>
<keyword evidence="2" id="KW-1185">Reference proteome</keyword>
<comment type="caution">
    <text evidence="1">The sequence shown here is derived from an EMBL/GenBank/DDBJ whole genome shotgun (WGS) entry which is preliminary data.</text>
</comment>
<accession>A0ABQ3F544</accession>
<dbReference type="EMBL" id="BMVP01000024">
    <property type="protein sequence ID" value="GHB84016.1"/>
    <property type="molecule type" value="Genomic_DNA"/>
</dbReference>
<organism evidence="1 2">
    <name type="scientific">Streptomyces cirratus</name>
    <dbReference type="NCBI Taxonomy" id="68187"/>
    <lineage>
        <taxon>Bacteria</taxon>
        <taxon>Bacillati</taxon>
        <taxon>Actinomycetota</taxon>
        <taxon>Actinomycetes</taxon>
        <taxon>Kitasatosporales</taxon>
        <taxon>Streptomycetaceae</taxon>
        <taxon>Streptomyces</taxon>
    </lineage>
</organism>